<feature type="region of interest" description="Disordered" evidence="1">
    <location>
        <begin position="1067"/>
        <end position="1088"/>
    </location>
</feature>
<keyword evidence="3" id="KW-1185">Reference proteome</keyword>
<evidence type="ECO:0000313" key="2">
    <source>
        <dbReference type="EMBL" id="KAF0974482.1"/>
    </source>
</evidence>
<feature type="compositionally biased region" description="Low complexity" evidence="1">
    <location>
        <begin position="1336"/>
        <end position="1360"/>
    </location>
</feature>
<dbReference type="VEuPathDB" id="AmoebaDB:FDP41_006514"/>
<feature type="compositionally biased region" description="Low complexity" evidence="1">
    <location>
        <begin position="1383"/>
        <end position="1394"/>
    </location>
</feature>
<dbReference type="PANTHER" id="PTHR12195">
    <property type="entry name" value="CYTOPLASMIC FMR1-INTERACTING PROTEIN-RELATED"/>
    <property type="match status" value="1"/>
</dbReference>
<dbReference type="EMBL" id="VFQX01000052">
    <property type="protein sequence ID" value="KAF0974482.1"/>
    <property type="molecule type" value="Genomic_DNA"/>
</dbReference>
<evidence type="ECO:0000313" key="3">
    <source>
        <dbReference type="Proteomes" id="UP000444721"/>
    </source>
</evidence>
<evidence type="ECO:0000256" key="1">
    <source>
        <dbReference type="SAM" id="MobiDB-lite"/>
    </source>
</evidence>
<organism evidence="2 3">
    <name type="scientific">Naegleria fowleri</name>
    <name type="common">Brain eating amoeba</name>
    <dbReference type="NCBI Taxonomy" id="5763"/>
    <lineage>
        <taxon>Eukaryota</taxon>
        <taxon>Discoba</taxon>
        <taxon>Heterolobosea</taxon>
        <taxon>Tetramitia</taxon>
        <taxon>Eutetramitia</taxon>
        <taxon>Vahlkampfiidae</taxon>
        <taxon>Naegleria</taxon>
    </lineage>
</organism>
<dbReference type="PIRSF" id="PIRSF008153">
    <property type="entry name" value="FMR1_interacting"/>
    <property type="match status" value="1"/>
</dbReference>
<dbReference type="VEuPathDB" id="AmoebaDB:NF0021960"/>
<name>A0A6A5BI27_NAEFO</name>
<dbReference type="Proteomes" id="UP000444721">
    <property type="component" value="Unassembled WGS sequence"/>
</dbReference>
<protein>
    <recommendedName>
        <fullName evidence="4">CYRIA/CYRIB Rac1 binding domain-containing protein</fullName>
    </recommendedName>
</protein>
<feature type="region of interest" description="Disordered" evidence="1">
    <location>
        <begin position="1335"/>
        <end position="1423"/>
    </location>
</feature>
<reference evidence="2 3" key="1">
    <citation type="journal article" date="2019" name="Sci. Rep.">
        <title>Nanopore sequencing improves the draft genome of the human pathogenic amoeba Naegleria fowleri.</title>
        <authorList>
            <person name="Liechti N."/>
            <person name="Schurch N."/>
            <person name="Bruggmann R."/>
            <person name="Wittwer M."/>
        </authorList>
    </citation>
    <scope>NUCLEOTIDE SEQUENCE [LARGE SCALE GENOMIC DNA]</scope>
    <source>
        <strain evidence="2 3">ATCC 30894</strain>
    </source>
</reference>
<dbReference type="Pfam" id="PF05994">
    <property type="entry name" value="FragX_IP"/>
    <property type="match status" value="2"/>
</dbReference>
<gene>
    <name evidence="2" type="ORF">FDP41_006514</name>
</gene>
<accession>A0A6A5BI27</accession>
<dbReference type="GO" id="GO:0030833">
    <property type="term" value="P:regulation of actin filament polymerization"/>
    <property type="evidence" value="ECO:0007669"/>
    <property type="project" value="InterPro"/>
</dbReference>
<dbReference type="OrthoDB" id="10265867at2759"/>
<feature type="compositionally biased region" description="Pro residues" evidence="1">
    <location>
        <begin position="1395"/>
        <end position="1423"/>
    </location>
</feature>
<evidence type="ECO:0008006" key="4">
    <source>
        <dbReference type="Google" id="ProtNLM"/>
    </source>
</evidence>
<dbReference type="PRINTS" id="PR01698">
    <property type="entry name" value="CYTOFMRPINTP"/>
</dbReference>
<feature type="compositionally biased region" description="Polar residues" evidence="1">
    <location>
        <begin position="1075"/>
        <end position="1087"/>
    </location>
</feature>
<dbReference type="InterPro" id="IPR008081">
    <property type="entry name" value="Cytoplasmic_FMR1-int"/>
</dbReference>
<dbReference type="GeneID" id="68113732"/>
<comment type="caution">
    <text evidence="2">The sequence shown here is derived from an EMBL/GenBank/DDBJ whole genome shotgun (WGS) entry which is preliminary data.</text>
</comment>
<dbReference type="GO" id="GO:0031267">
    <property type="term" value="F:small GTPase binding"/>
    <property type="evidence" value="ECO:0007669"/>
    <property type="project" value="InterPro"/>
</dbReference>
<dbReference type="OMA" id="DQPNRVE"/>
<dbReference type="VEuPathDB" id="AmoebaDB:NfTy_089380"/>
<proteinExistence type="predicted"/>
<sequence length="1423" mass="164771">MENTKQRLKVLNSYMVESNQPTIEASSDYISYETGAFTSPMYLADRDGYATRFAKEAESIQILQEINERGEAFIHTLYTYRSISRALPQVQADADNKAELYRKFFDVLEPEIRKIRDLMAFHNETVKTLTRIIVEMVSNEKRKEIPSETMFDYLIQVLDTILKLDALKNMKAAINNDMATVKRASQFMDKSGLTPEQLNFLDTKSEENALLYSFLSNNNSIISGLKDALIKNAGYEDIIILLIERCADNFEQGQYLFCDQKHSLLRVLVFGIYLIDNKDTSKNNYLKKIGSNSLSRFYKLFKSYPNIPLYGDMTFSIKTVLKNCPNLSEKDWILTAKEEEQLAKQFLLIHRIPKMRYDFQTFTKSYKLHINRMKKLIKDSPTNQELLTIIPQPVREKAKEITEQGLRLIASWTTAVLEQCAWKYSHPIEDEQARQMKQRQESDDNLSVLLEYERVVRFNYDKDERSALVDAISMIKGLENIMLQQNAMMAPLIRSEIHYQLQQFIQMDLPELLYHTKNKQRPIFPTVLELRNLAGDWLQDPPQEITKPNKKKGESSVDFPKRIVGPSFTQLHMIRSIVSTLYSERSPGMQKSGIFSKKDFNDSHVEILRDFYNKTYMWNYLLAYSTSFRRAADLADLWYREFYLEISKKIQFQIEMSLPWILTEEILKRTNSALMESIIYPINIYNDAAYRALFVLKRRFLYDEIEAEVNLVFDQMIYKLSESIYKHYRTVALGILLDNKLRVPLEKDPNVKSNYNFTCSKFDVLLLQKHINILGRYIDLNYIITQRMNINIRENILALIKKFESQELTGIVELEVMLESVKITHQLLSRHLALDSFESVFAEVNDSTSVVSFESRIARHILEELVMDFFPNYCFNTVTHRFVRSKYTYSDLEYKRENYKIRSLHQYVTASFSEAFIPLLDQYKEFIGRPHMESMIRLVGQESLALIIESSITYIEDKLYNDMSPYIGAMMEAIPPKITLQPAAYKLIGVYAYFTAQFRDFLEYEDLKGGVFQAFRSIGNCICFLLLIDSSMMPQNIATYIASAPFLGIRPLTKGAKQKRAEKLQEEMDSEDDFAQQQEQTRNTLSRKGSRYGLTSEHLMSEDLLQLQKITDYYIRKDVDHAPLTSTIAQFVNDPQVQQNIHAPELSKKLTEQATRAVKMYQPPRELLSLFKQFLERMSGFLSNVRESWKGTSPPDRLQKLDSSKEFYRLWGVLQFVFCIPPEVANEPSDFEVFGDGFFWAGCTIVYLFQQHLRFDAFNFSDHVLNISNISKEGMEKLKPFLNNAHIIRSINNRVFNCLRSYYPLVDNTPDDYTPPTDEDFTKVRVVATVSTDNTSSFSSFRQSPASNSNTMSPSSSYSQQPPPPPPSQPIYIDQGFEANTYSSSPSSSNSPSFGVPPPPPKTEIPPPVRMGGGVPPPPPKGY</sequence>
<dbReference type="RefSeq" id="XP_044559195.1">
    <property type="nucleotide sequence ID" value="XM_044710158.1"/>
</dbReference>